<reference evidence="3 4" key="1">
    <citation type="submission" date="2020-08" db="EMBL/GenBank/DDBJ databases">
        <title>Complete Genome Sequence of Effusibacillus dendaii Strain skT53, Isolated from Farmland soil.</title>
        <authorList>
            <person name="Konishi T."/>
            <person name="Kawasaki H."/>
        </authorList>
    </citation>
    <scope>NUCLEOTIDE SEQUENCE [LARGE SCALE GENOMIC DNA]</scope>
    <source>
        <strain evidence="4">skT53</strain>
    </source>
</reference>
<evidence type="ECO:0000256" key="1">
    <source>
        <dbReference type="SAM" id="Phobius"/>
    </source>
</evidence>
<feature type="signal peptide" evidence="2">
    <location>
        <begin position="1"/>
        <end position="26"/>
    </location>
</feature>
<feature type="chain" id="PRO_5032463315" evidence="2">
    <location>
        <begin position="27"/>
        <end position="800"/>
    </location>
</feature>
<keyword evidence="1" id="KW-1133">Transmembrane helix</keyword>
<dbReference type="KEGG" id="eff:skT53_08340"/>
<feature type="transmembrane region" description="Helical" evidence="1">
    <location>
        <begin position="379"/>
        <end position="397"/>
    </location>
</feature>
<name>A0A7I8DA59_9BACL</name>
<keyword evidence="4" id="KW-1185">Reference proteome</keyword>
<dbReference type="Gene3D" id="3.40.50.880">
    <property type="match status" value="1"/>
</dbReference>
<evidence type="ECO:0000313" key="4">
    <source>
        <dbReference type="Proteomes" id="UP000593802"/>
    </source>
</evidence>
<dbReference type="RefSeq" id="WP_200759919.1">
    <property type="nucleotide sequence ID" value="NZ_AP023366.1"/>
</dbReference>
<gene>
    <name evidence="3" type="ORF">skT53_08340</name>
</gene>
<organism evidence="3 4">
    <name type="scientific">Effusibacillus dendaii</name>
    <dbReference type="NCBI Taxonomy" id="2743772"/>
    <lineage>
        <taxon>Bacteria</taxon>
        <taxon>Bacillati</taxon>
        <taxon>Bacillota</taxon>
        <taxon>Bacilli</taxon>
        <taxon>Bacillales</taxon>
        <taxon>Alicyclobacillaceae</taxon>
        <taxon>Effusibacillus</taxon>
    </lineage>
</organism>
<feature type="transmembrane region" description="Helical" evidence="1">
    <location>
        <begin position="348"/>
        <end position="367"/>
    </location>
</feature>
<protein>
    <submittedName>
        <fullName evidence="3">Uncharacterized protein</fullName>
    </submittedName>
</protein>
<evidence type="ECO:0000256" key="2">
    <source>
        <dbReference type="SAM" id="SignalP"/>
    </source>
</evidence>
<dbReference type="CDD" id="cd03143">
    <property type="entry name" value="A4_beta-galactosidase_middle_domain"/>
    <property type="match status" value="1"/>
</dbReference>
<evidence type="ECO:0000313" key="3">
    <source>
        <dbReference type="EMBL" id="BCJ85849.1"/>
    </source>
</evidence>
<keyword evidence="1" id="KW-0812">Transmembrane</keyword>
<accession>A0A7I8DA59</accession>
<sequence length="800" mass="87591">MKMIYMIVRLSLLLLVVGLWPTQSWAANNEDSLILSVETGINGLYKGESLIPVKVTLTSRYDNFSGTVQVSHRYVDAANYEKPITVAAGKSANVTFQLSAAILNQDGRVIVKSNGTPVTEQPFKSNPFNGVLVGTVGEKGLFSFLDRQDAANQIGIAVTSLQAEDVASPDSLRNLDLLVLNDPNFTLSEEQAKAVSNWVELGGTLIVGSVSNSLKDLPSFVRLLPMQMDGQITANLQSLSRYTDGSPIDGSVTVGKAVTVNGNKLIEDNGIPIIADKKVGSGRVIQTAFDLQAGPLANWSGNQELWGRILSLQGFDMQYREHNFNNIWNLLNVSQYFPQLQLFSVKTISIAMLFYMVLIGPGLYLFLRRKDKREWGWGALPAISLTLTAVILVYGFASHKSKVYTQAVGVINITDSNYAKVESVQSFVVPNGGVYRVEAVTGSYLQPQVQLNRLADFRVTEDHLHPAVEFQDVEYMTTRSVAVTAPLRDAGSIEGRLALKGDRLVGMISNKSRFNLKDVRLVVGMKTAVLPDLPIGKTQEVNISLQPQSFTEQSFRPEPVNPARAVPAMQGVAISYPDKFGGNPAGIQKLSEGLVPVDAGLNLLKNQRYSQIAQYAAMREPFAPGTLKLAGWTEESANVASVPNQANEPGALFLVLQDLPVDFLPNEKVSIPSELLPSRIVTHTGIRDWGFPYRSPVLGRGDAVSEVVFPAANSFRIDRVQLQYSPFTKETPKSLQYQLRNWQTGRWDDLKTDGTTTFSAAEIAPYLKNGNLLQVRINNQTTTDLPVVEPVITVEGEAKS</sequence>
<proteinExistence type="predicted"/>
<dbReference type="AlphaFoldDB" id="A0A7I8DA59"/>
<dbReference type="Proteomes" id="UP000593802">
    <property type="component" value="Chromosome"/>
</dbReference>
<keyword evidence="1" id="KW-0472">Membrane</keyword>
<dbReference type="InterPro" id="IPR029062">
    <property type="entry name" value="Class_I_gatase-like"/>
</dbReference>
<keyword evidence="2" id="KW-0732">Signal</keyword>
<dbReference type="SUPFAM" id="SSF52317">
    <property type="entry name" value="Class I glutamine amidotransferase-like"/>
    <property type="match status" value="1"/>
</dbReference>
<dbReference type="EMBL" id="AP023366">
    <property type="protein sequence ID" value="BCJ85849.1"/>
    <property type="molecule type" value="Genomic_DNA"/>
</dbReference>